<dbReference type="PRINTS" id="PR00446">
    <property type="entry name" value="HYDRGNUPTAKE"/>
</dbReference>
<dbReference type="InterPro" id="IPR000671">
    <property type="entry name" value="Peptidase_A31"/>
</dbReference>
<evidence type="ECO:0008006" key="2">
    <source>
        <dbReference type="Google" id="ProtNLM"/>
    </source>
</evidence>
<evidence type="ECO:0000313" key="1">
    <source>
        <dbReference type="EMBL" id="GAG30603.1"/>
    </source>
</evidence>
<dbReference type="EMBL" id="BARS01043922">
    <property type="protein sequence ID" value="GAG30603.1"/>
    <property type="molecule type" value="Genomic_DNA"/>
</dbReference>
<dbReference type="PANTHER" id="PTHR30302">
    <property type="entry name" value="HYDROGENASE 1 MATURATION PROTEASE"/>
    <property type="match status" value="1"/>
</dbReference>
<reference evidence="1" key="1">
    <citation type="journal article" date="2014" name="Front. Microbiol.">
        <title>High frequency of phylogenetically diverse reductive dehalogenase-homologous genes in deep subseafloor sedimentary metagenomes.</title>
        <authorList>
            <person name="Kawai M."/>
            <person name="Futagami T."/>
            <person name="Toyoda A."/>
            <person name="Takaki Y."/>
            <person name="Nishi S."/>
            <person name="Hori S."/>
            <person name="Arai W."/>
            <person name="Tsubouchi T."/>
            <person name="Morono Y."/>
            <person name="Uchiyama I."/>
            <person name="Ito T."/>
            <person name="Fujiyama A."/>
            <person name="Inagaki F."/>
            <person name="Takami H."/>
        </authorList>
    </citation>
    <scope>NUCLEOTIDE SEQUENCE</scope>
    <source>
        <strain evidence="1">Expedition CK06-06</strain>
    </source>
</reference>
<dbReference type="Gene3D" id="3.40.50.1450">
    <property type="entry name" value="HybD-like"/>
    <property type="match status" value="1"/>
</dbReference>
<dbReference type="NCBIfam" id="TIGR00142">
    <property type="entry name" value="hycI"/>
    <property type="match status" value="1"/>
</dbReference>
<feature type="non-terminal residue" evidence="1">
    <location>
        <position position="1"/>
    </location>
</feature>
<protein>
    <recommendedName>
        <fullName evidence="2">Hydrogenase 3 maturation protease</fullName>
    </recommendedName>
</protein>
<dbReference type="GO" id="GO:0004175">
    <property type="term" value="F:endopeptidase activity"/>
    <property type="evidence" value="ECO:0007669"/>
    <property type="project" value="TreeGrafter"/>
</dbReference>
<dbReference type="AlphaFoldDB" id="X0X1T8"/>
<dbReference type="Pfam" id="PF01750">
    <property type="entry name" value="HycI"/>
    <property type="match status" value="1"/>
</dbReference>
<dbReference type="PANTHER" id="PTHR30302:SF4">
    <property type="entry name" value="HYDROGENASE 3 MATURATION PROTEASE"/>
    <property type="match status" value="1"/>
</dbReference>
<name>X0X1T8_9ZZZZ</name>
<gene>
    <name evidence="1" type="ORF">S01H1_66431</name>
</gene>
<organism evidence="1">
    <name type="scientific">marine sediment metagenome</name>
    <dbReference type="NCBI Taxonomy" id="412755"/>
    <lineage>
        <taxon>unclassified sequences</taxon>
        <taxon>metagenomes</taxon>
        <taxon>ecological metagenomes</taxon>
    </lineage>
</organism>
<dbReference type="InterPro" id="IPR004420">
    <property type="entry name" value="Pept_A31_hyd_mat_HycI"/>
</dbReference>
<comment type="caution">
    <text evidence="1">The sequence shown here is derived from an EMBL/GenBank/DDBJ whole genome shotgun (WGS) entry which is preliminary data.</text>
</comment>
<dbReference type="NCBIfam" id="TIGR00072">
    <property type="entry name" value="hydrog_prot"/>
    <property type="match status" value="1"/>
</dbReference>
<dbReference type="InterPro" id="IPR023430">
    <property type="entry name" value="Pept_HybD-like_dom_sf"/>
</dbReference>
<dbReference type="CDD" id="cd06067">
    <property type="entry name" value="H2MP_MemB-H2evol"/>
    <property type="match status" value="1"/>
</dbReference>
<proteinExistence type="predicted"/>
<dbReference type="GO" id="GO:0008047">
    <property type="term" value="F:enzyme activator activity"/>
    <property type="evidence" value="ECO:0007669"/>
    <property type="project" value="InterPro"/>
</dbReference>
<accession>X0X1T8</accession>
<dbReference type="SUPFAM" id="SSF53163">
    <property type="entry name" value="HybD-like"/>
    <property type="match status" value="1"/>
</dbReference>
<sequence>YVLMALGNVWRGDDGVGCFIAQNFKSDDWLVLDCGRAPENFTSIVTKTKPKCLVIVDAAEMNLEPGQFRVIPSERIEELYPTTHNIPLSYLISYLDKWVEKIILIGIQPKKTGEYDQISKELKDSTKKIVRILEKKSFQPLKRLQ</sequence>
<dbReference type="GO" id="GO:0016485">
    <property type="term" value="P:protein processing"/>
    <property type="evidence" value="ECO:0007669"/>
    <property type="project" value="TreeGrafter"/>
</dbReference>